<dbReference type="PANTHER" id="PTHR33353">
    <property type="entry name" value="PUTATIVE (AFU_ORTHOLOGUE AFUA_1G12560)-RELATED"/>
    <property type="match status" value="1"/>
</dbReference>
<dbReference type="EMBL" id="KV748714">
    <property type="protein sequence ID" value="OCL13487.1"/>
    <property type="molecule type" value="Genomic_DNA"/>
</dbReference>
<dbReference type="GO" id="GO:0004497">
    <property type="term" value="F:monooxygenase activity"/>
    <property type="evidence" value="ECO:0007669"/>
    <property type="project" value="UniProtKB-KW"/>
</dbReference>
<name>A0A8E2JY66_9PEZI</name>
<sequence length="249" mass="27838">MTLIFLFITTVFFSTVVAHGGTSNYTVNGVWYRGYAPYDSPESQDGQPWLIQRKWISINPIFEPGNISIACNYPGDPAPASIPITAGDNITAVYYDWLHTVGPMVVWMADCGESCATFHATNGKWFKIAQEGLINGTITEGIWFQRAFQEWDGSPSLWTETIPASLKPGNYLIRHEIISLHIANKPQWYPECAHLTVKGTGTKVPEEQYYAKIPGVWSMNQPEINIDVYSNQSRASTTYNIPGPPVWKG</sequence>
<dbReference type="Pfam" id="PF03443">
    <property type="entry name" value="AA9"/>
    <property type="match status" value="1"/>
</dbReference>
<evidence type="ECO:0000313" key="9">
    <source>
        <dbReference type="Proteomes" id="UP000250140"/>
    </source>
</evidence>
<feature type="chain" id="PRO_5034393968" description="AA9 family lytic polysaccharide monooxygenase" evidence="6">
    <location>
        <begin position="19"/>
        <end position="249"/>
    </location>
</feature>
<keyword evidence="8" id="KW-0503">Monooxygenase</keyword>
<evidence type="ECO:0000256" key="2">
    <source>
        <dbReference type="ARBA" id="ARBA00004613"/>
    </source>
</evidence>
<proteinExistence type="predicted"/>
<reference evidence="8 9" key="1">
    <citation type="journal article" date="2016" name="Nat. Commun.">
        <title>Ectomycorrhizal ecology is imprinted in the genome of the dominant symbiotic fungus Cenococcum geophilum.</title>
        <authorList>
            <consortium name="DOE Joint Genome Institute"/>
            <person name="Peter M."/>
            <person name="Kohler A."/>
            <person name="Ohm R.A."/>
            <person name="Kuo A."/>
            <person name="Krutzmann J."/>
            <person name="Morin E."/>
            <person name="Arend M."/>
            <person name="Barry K.W."/>
            <person name="Binder M."/>
            <person name="Choi C."/>
            <person name="Clum A."/>
            <person name="Copeland A."/>
            <person name="Grisel N."/>
            <person name="Haridas S."/>
            <person name="Kipfer T."/>
            <person name="LaButti K."/>
            <person name="Lindquist E."/>
            <person name="Lipzen A."/>
            <person name="Maire R."/>
            <person name="Meier B."/>
            <person name="Mihaltcheva S."/>
            <person name="Molinier V."/>
            <person name="Murat C."/>
            <person name="Poggeler S."/>
            <person name="Quandt C.A."/>
            <person name="Sperisen C."/>
            <person name="Tritt A."/>
            <person name="Tisserant E."/>
            <person name="Crous P.W."/>
            <person name="Henrissat B."/>
            <person name="Nehls U."/>
            <person name="Egli S."/>
            <person name="Spatafora J.W."/>
            <person name="Grigoriev I.V."/>
            <person name="Martin F.M."/>
        </authorList>
    </citation>
    <scope>NUCLEOTIDE SEQUENCE [LARGE SCALE GENOMIC DNA]</scope>
    <source>
        <strain evidence="8 9">CBS 207.34</strain>
    </source>
</reference>
<keyword evidence="4 5" id="KW-1015">Disulfide bond</keyword>
<feature type="domain" description="Auxiliary Activity family 9 catalytic" evidence="7">
    <location>
        <begin position="19"/>
        <end position="239"/>
    </location>
</feature>
<keyword evidence="5" id="KW-0624">Polysaccharide degradation</keyword>
<evidence type="ECO:0000256" key="1">
    <source>
        <dbReference type="ARBA" id="ARBA00001973"/>
    </source>
</evidence>
<dbReference type="GO" id="GO:0008810">
    <property type="term" value="F:cellulase activity"/>
    <property type="evidence" value="ECO:0007669"/>
    <property type="project" value="UniProtKB-UniRule"/>
</dbReference>
<keyword evidence="5" id="KW-0136">Cellulose degradation</keyword>
<dbReference type="Gene3D" id="2.70.50.70">
    <property type="match status" value="1"/>
</dbReference>
<keyword evidence="6" id="KW-0732">Signal</keyword>
<dbReference type="GO" id="GO:0030245">
    <property type="term" value="P:cellulose catabolic process"/>
    <property type="evidence" value="ECO:0007669"/>
    <property type="project" value="UniProtKB-UniRule"/>
</dbReference>
<dbReference type="AlphaFoldDB" id="A0A8E2JY66"/>
<evidence type="ECO:0000256" key="3">
    <source>
        <dbReference type="ARBA" id="ARBA00022525"/>
    </source>
</evidence>
<comment type="domain">
    <text evidence="5">Has a modular structure: an endo-beta-1,4-glucanase catalytic module at the N-terminus, a linker rich in serines and threonines, and a C-terminal carbohydrate-binding module (CBM).</text>
</comment>
<keyword evidence="8" id="KW-0560">Oxidoreductase</keyword>
<dbReference type="OrthoDB" id="4849160at2759"/>
<evidence type="ECO:0000259" key="7">
    <source>
        <dbReference type="Pfam" id="PF03443"/>
    </source>
</evidence>
<dbReference type="InterPro" id="IPR049892">
    <property type="entry name" value="AA9"/>
</dbReference>
<comment type="subcellular location">
    <subcellularLocation>
        <location evidence="2 5">Secreted</location>
    </subcellularLocation>
</comment>
<comment type="catalytic activity">
    <reaction evidence="5">
        <text>[(1-&gt;4)-beta-D-glucosyl]n+m + reduced acceptor + O2 = 4-dehydro-beta-D-glucosyl-[(1-&gt;4)-beta-D-glucosyl]n-1 + [(1-&gt;4)-beta-D-glucosyl]m + acceptor + H2O.</text>
        <dbReference type="EC" id="1.14.99.56"/>
    </reaction>
</comment>
<comment type="cofactor">
    <cofactor evidence="1">
        <name>Cu(2+)</name>
        <dbReference type="ChEBI" id="CHEBI:29036"/>
    </cofactor>
</comment>
<protein>
    <recommendedName>
        <fullName evidence="5">AA9 family lytic polysaccharide monooxygenase</fullName>
        <ecNumber evidence="5">1.14.99.56</ecNumber>
    </recommendedName>
    <alternativeName>
        <fullName evidence="5">Endo-beta-1,4-glucanase</fullName>
    </alternativeName>
    <alternativeName>
        <fullName evidence="5">Glycosyl hydrolase 61 family protein</fullName>
    </alternativeName>
</protein>
<evidence type="ECO:0000256" key="4">
    <source>
        <dbReference type="ARBA" id="ARBA00023157"/>
    </source>
</evidence>
<keyword evidence="3 5" id="KW-0964">Secreted</keyword>
<keyword evidence="9" id="KW-1185">Reference proteome</keyword>
<dbReference type="EC" id="1.14.99.56" evidence="5"/>
<feature type="signal peptide" evidence="6">
    <location>
        <begin position="1"/>
        <end position="18"/>
    </location>
</feature>
<dbReference type="CDD" id="cd21175">
    <property type="entry name" value="LPMO_AA9"/>
    <property type="match status" value="1"/>
</dbReference>
<dbReference type="GO" id="GO:0030248">
    <property type="term" value="F:cellulose binding"/>
    <property type="evidence" value="ECO:0007669"/>
    <property type="project" value="UniProtKB-UniRule"/>
</dbReference>
<dbReference type="GO" id="GO:0005576">
    <property type="term" value="C:extracellular region"/>
    <property type="evidence" value="ECO:0007669"/>
    <property type="project" value="UniProtKB-SubCell"/>
</dbReference>
<organism evidence="8 9">
    <name type="scientific">Glonium stellatum</name>
    <dbReference type="NCBI Taxonomy" id="574774"/>
    <lineage>
        <taxon>Eukaryota</taxon>
        <taxon>Fungi</taxon>
        <taxon>Dikarya</taxon>
        <taxon>Ascomycota</taxon>
        <taxon>Pezizomycotina</taxon>
        <taxon>Dothideomycetes</taxon>
        <taxon>Pleosporomycetidae</taxon>
        <taxon>Gloniales</taxon>
        <taxon>Gloniaceae</taxon>
        <taxon>Glonium</taxon>
    </lineage>
</organism>
<dbReference type="InterPro" id="IPR005103">
    <property type="entry name" value="AA9_LPMO"/>
</dbReference>
<evidence type="ECO:0000313" key="8">
    <source>
        <dbReference type="EMBL" id="OCL13487.1"/>
    </source>
</evidence>
<keyword evidence="5" id="KW-0119">Carbohydrate metabolism</keyword>
<evidence type="ECO:0000256" key="5">
    <source>
        <dbReference type="RuleBase" id="RU368122"/>
    </source>
</evidence>
<dbReference type="Proteomes" id="UP000250140">
    <property type="component" value="Unassembled WGS sequence"/>
</dbReference>
<comment type="function">
    <text evidence="5">Lytic polysaccharide monooxygenase (LMPO) that depolymerizes crystalline and amorphous polysaccharides via the oxidation of scissile alpha- or beta-(1-4)-glycosidic bonds, yielding C1 and/or C4 oxidation products. Catalysis by LPMOs requires the reduction of the active-site copper from Cu(II) to Cu(I) by a reducing agent and H(2)O(2) or O(2) as a cosubstrate.</text>
</comment>
<gene>
    <name evidence="8" type="ORF">AOQ84DRAFT_283028</name>
</gene>
<accession>A0A8E2JY66</accession>
<evidence type="ECO:0000256" key="6">
    <source>
        <dbReference type="SAM" id="SignalP"/>
    </source>
</evidence>
<dbReference type="PANTHER" id="PTHR33353:SF19">
    <property type="entry name" value="GLYCOSYLHYDROLASE FAMILY 61-8 PROTEIN"/>
    <property type="match status" value="1"/>
</dbReference>